<dbReference type="Gene3D" id="3.90.550.10">
    <property type="entry name" value="Spore Coat Polysaccharide Biosynthesis Protein SpsA, Chain A"/>
    <property type="match status" value="1"/>
</dbReference>
<dbReference type="CDD" id="cd04179">
    <property type="entry name" value="DPM_DPG-synthase_like"/>
    <property type="match status" value="1"/>
</dbReference>
<dbReference type="GO" id="GO:0016740">
    <property type="term" value="F:transferase activity"/>
    <property type="evidence" value="ECO:0007669"/>
    <property type="project" value="UniProtKB-KW"/>
</dbReference>
<dbReference type="Proteomes" id="UP000177371">
    <property type="component" value="Unassembled WGS sequence"/>
</dbReference>
<evidence type="ECO:0000313" key="2">
    <source>
        <dbReference type="EMBL" id="OGC50029.1"/>
    </source>
</evidence>
<feature type="domain" description="Glycosyltransferase 2-like" evidence="1">
    <location>
        <begin position="4"/>
        <end position="133"/>
    </location>
</feature>
<protein>
    <submittedName>
        <fullName evidence="2">Glycosyl transferase</fullName>
    </submittedName>
</protein>
<evidence type="ECO:0000313" key="3">
    <source>
        <dbReference type="Proteomes" id="UP000177371"/>
    </source>
</evidence>
<dbReference type="EMBL" id="MEUT01000041">
    <property type="protein sequence ID" value="OGC50029.1"/>
    <property type="molecule type" value="Genomic_DNA"/>
</dbReference>
<organism evidence="2 3">
    <name type="scientific">candidate division WWE3 bacterium RBG_16_37_10</name>
    <dbReference type="NCBI Taxonomy" id="1802610"/>
    <lineage>
        <taxon>Bacteria</taxon>
        <taxon>Katanobacteria</taxon>
    </lineage>
</organism>
<comment type="caution">
    <text evidence="2">The sequence shown here is derived from an EMBL/GenBank/DDBJ whole genome shotgun (WGS) entry which is preliminary data.</text>
</comment>
<accession>A0A1F4UYK7</accession>
<gene>
    <name evidence="2" type="ORF">A2W32_03290</name>
</gene>
<dbReference type="PANTHER" id="PTHR48090:SF7">
    <property type="entry name" value="RFBJ PROTEIN"/>
    <property type="match status" value="1"/>
</dbReference>
<dbReference type="SUPFAM" id="SSF53448">
    <property type="entry name" value="Nucleotide-diphospho-sugar transferases"/>
    <property type="match status" value="1"/>
</dbReference>
<dbReference type="PANTHER" id="PTHR48090">
    <property type="entry name" value="UNDECAPRENYL-PHOSPHATE 4-DEOXY-4-FORMAMIDO-L-ARABINOSE TRANSFERASE-RELATED"/>
    <property type="match status" value="1"/>
</dbReference>
<dbReference type="Pfam" id="PF00535">
    <property type="entry name" value="Glycos_transf_2"/>
    <property type="match status" value="1"/>
</dbReference>
<proteinExistence type="predicted"/>
<dbReference type="STRING" id="1802610.A2W32_03290"/>
<sequence length="230" mass="26425">MKLSVVIPVYNEKNTIEEIVKKVKNVELPDVEKELILVDDSSKDGTRDILKKMQVEQKDLQIYFQGINGGKGATLKEGFKHSTGNYVIVQDADLEYDPKDYKNLIKALKDQNAQVVYGSRFSGEYKDMTNLHFIGNKLLTILTNILFGVKLNDMETCYKLIPGDFIRKMNIRSNRFNFEPEITAKILKSGLKIVEVPISYKGRTWSEGKKITWRDGISALYTLIKFRFLD</sequence>
<dbReference type="InterPro" id="IPR050256">
    <property type="entry name" value="Glycosyltransferase_2"/>
</dbReference>
<dbReference type="AlphaFoldDB" id="A0A1F4UYK7"/>
<evidence type="ECO:0000259" key="1">
    <source>
        <dbReference type="Pfam" id="PF00535"/>
    </source>
</evidence>
<dbReference type="InterPro" id="IPR001173">
    <property type="entry name" value="Glyco_trans_2-like"/>
</dbReference>
<dbReference type="InterPro" id="IPR029044">
    <property type="entry name" value="Nucleotide-diphossugar_trans"/>
</dbReference>
<keyword evidence="2" id="KW-0808">Transferase</keyword>
<reference evidence="2 3" key="1">
    <citation type="journal article" date="2016" name="Nat. Commun.">
        <title>Thousands of microbial genomes shed light on interconnected biogeochemical processes in an aquifer system.</title>
        <authorList>
            <person name="Anantharaman K."/>
            <person name="Brown C.T."/>
            <person name="Hug L.A."/>
            <person name="Sharon I."/>
            <person name="Castelle C.J."/>
            <person name="Probst A.J."/>
            <person name="Thomas B.C."/>
            <person name="Singh A."/>
            <person name="Wilkins M.J."/>
            <person name="Karaoz U."/>
            <person name="Brodie E.L."/>
            <person name="Williams K.H."/>
            <person name="Hubbard S.S."/>
            <person name="Banfield J.F."/>
        </authorList>
    </citation>
    <scope>NUCLEOTIDE SEQUENCE [LARGE SCALE GENOMIC DNA]</scope>
</reference>
<name>A0A1F4UYK7_UNCKA</name>